<dbReference type="SFLD" id="SFLDG01387">
    <property type="entry name" value="BtrN-like_SPASM_domain_contain"/>
    <property type="match status" value="1"/>
</dbReference>
<evidence type="ECO:0000259" key="7">
    <source>
        <dbReference type="Pfam" id="PF04055"/>
    </source>
</evidence>
<dbReference type="RefSeq" id="WP_203781535.1">
    <property type="nucleotide sequence ID" value="NZ_BOMV01000026.1"/>
</dbReference>
<evidence type="ECO:0000313" key="10">
    <source>
        <dbReference type="Proteomes" id="UP000636960"/>
    </source>
</evidence>
<dbReference type="InterPro" id="IPR050377">
    <property type="entry name" value="Radical_SAM_PqqE_MftC-like"/>
</dbReference>
<keyword evidence="5" id="KW-0408">Iron</keyword>
<dbReference type="InterPro" id="IPR007197">
    <property type="entry name" value="rSAM"/>
</dbReference>
<proteinExistence type="predicted"/>
<protein>
    <recommendedName>
        <fullName evidence="11">Radical SAM protein</fullName>
    </recommendedName>
</protein>
<dbReference type="InterPro" id="IPR034391">
    <property type="entry name" value="AdoMet-like_SPASM_containing"/>
</dbReference>
<dbReference type="GO" id="GO:0051536">
    <property type="term" value="F:iron-sulfur cluster binding"/>
    <property type="evidence" value="ECO:0007669"/>
    <property type="project" value="UniProtKB-KW"/>
</dbReference>
<dbReference type="GO" id="GO:0046872">
    <property type="term" value="F:metal ion binding"/>
    <property type="evidence" value="ECO:0007669"/>
    <property type="project" value="UniProtKB-KW"/>
</dbReference>
<evidence type="ECO:0000259" key="8">
    <source>
        <dbReference type="Pfam" id="PF13186"/>
    </source>
</evidence>
<evidence type="ECO:0000256" key="6">
    <source>
        <dbReference type="ARBA" id="ARBA00023014"/>
    </source>
</evidence>
<gene>
    <name evidence="9" type="ORF">Ari01nite_26990</name>
</gene>
<keyword evidence="4" id="KW-0479">Metal-binding</keyword>
<dbReference type="AlphaFoldDB" id="A0A919JX43"/>
<evidence type="ECO:0008006" key="11">
    <source>
        <dbReference type="Google" id="ProtNLM"/>
    </source>
</evidence>
<evidence type="ECO:0000313" key="9">
    <source>
        <dbReference type="EMBL" id="GIE95234.1"/>
    </source>
</evidence>
<feature type="domain" description="4Fe4S-binding SPASM" evidence="8">
    <location>
        <begin position="292"/>
        <end position="353"/>
    </location>
</feature>
<evidence type="ECO:0000256" key="3">
    <source>
        <dbReference type="ARBA" id="ARBA00022691"/>
    </source>
</evidence>
<evidence type="ECO:0000256" key="5">
    <source>
        <dbReference type="ARBA" id="ARBA00023004"/>
    </source>
</evidence>
<accession>A0A919JX43</accession>
<dbReference type="Pfam" id="PF04055">
    <property type="entry name" value="Radical_SAM"/>
    <property type="match status" value="1"/>
</dbReference>
<name>A0A919JX43_9ACTN</name>
<dbReference type="CDD" id="cd01335">
    <property type="entry name" value="Radical_SAM"/>
    <property type="match status" value="1"/>
</dbReference>
<dbReference type="GO" id="GO:0003824">
    <property type="term" value="F:catalytic activity"/>
    <property type="evidence" value="ECO:0007669"/>
    <property type="project" value="InterPro"/>
</dbReference>
<dbReference type="EMBL" id="BOMV01000026">
    <property type="protein sequence ID" value="GIE95234.1"/>
    <property type="molecule type" value="Genomic_DNA"/>
</dbReference>
<dbReference type="SFLD" id="SFLDG01067">
    <property type="entry name" value="SPASM/twitch_domain_containing"/>
    <property type="match status" value="1"/>
</dbReference>
<dbReference type="SUPFAM" id="SSF102114">
    <property type="entry name" value="Radical SAM enzymes"/>
    <property type="match status" value="1"/>
</dbReference>
<keyword evidence="3" id="KW-0949">S-adenosyl-L-methionine</keyword>
<keyword evidence="6" id="KW-0411">Iron-sulfur</keyword>
<dbReference type="InterPro" id="IPR013785">
    <property type="entry name" value="Aldolase_TIM"/>
</dbReference>
<organism evidence="9 10">
    <name type="scientific">Paractinoplanes rishiriensis</name>
    <dbReference type="NCBI Taxonomy" id="1050105"/>
    <lineage>
        <taxon>Bacteria</taxon>
        <taxon>Bacillati</taxon>
        <taxon>Actinomycetota</taxon>
        <taxon>Actinomycetes</taxon>
        <taxon>Micromonosporales</taxon>
        <taxon>Micromonosporaceae</taxon>
        <taxon>Paractinoplanes</taxon>
    </lineage>
</organism>
<keyword evidence="2" id="KW-0004">4Fe-4S</keyword>
<dbReference type="Gene3D" id="3.20.20.70">
    <property type="entry name" value="Aldolase class I"/>
    <property type="match status" value="1"/>
</dbReference>
<feature type="domain" description="Radical SAM core" evidence="7">
    <location>
        <begin position="90"/>
        <end position="207"/>
    </location>
</feature>
<evidence type="ECO:0000256" key="1">
    <source>
        <dbReference type="ARBA" id="ARBA00001966"/>
    </source>
</evidence>
<comment type="caution">
    <text evidence="9">The sequence shown here is derived from an EMBL/GenBank/DDBJ whole genome shotgun (WGS) entry which is preliminary data.</text>
</comment>
<evidence type="ECO:0000256" key="4">
    <source>
        <dbReference type="ARBA" id="ARBA00022723"/>
    </source>
</evidence>
<dbReference type="SFLD" id="SFLDS00029">
    <property type="entry name" value="Radical_SAM"/>
    <property type="match status" value="1"/>
</dbReference>
<dbReference type="Pfam" id="PF13186">
    <property type="entry name" value="SPASM"/>
    <property type="match status" value="1"/>
</dbReference>
<dbReference type="PANTHER" id="PTHR11228">
    <property type="entry name" value="RADICAL SAM DOMAIN PROTEIN"/>
    <property type="match status" value="1"/>
</dbReference>
<sequence>MYVHPFWSYRPIVGGFAVKNHLENAEFIAPEDFVPALQSVYDSGAALPEGMSRDLATRHRLVFDSADAADTHLSSLSAYQAKALPVIDQIEMTNRCPYTCGMCPRTISMTRELGDMSMDVFTSLITQVAGRQRYLALHHFGESLLHKGLPDAVAFARDMRVRTALSCNPPSLRPQLAEQLMRSGIVSLLLSQDSLDPETYKSIRGRVARASLADTHIRELVRLRNEGGYDTAITLQMINMDANRDEANRFIDYCAEVGVDRGVVIRLGRWDFDDSYIEQIGEVTAPGYTAPCSLPWTALVALWDGRIVPCCHDYNGEVVLGDLRTQTLDEIWESATARHFRDRNDDSAFCRKCAFSKWFKEQQREREGFLYFHRERAGEGEERVEWVNPESIGWRDGVAWFNRFDVLTGASAGASS</sequence>
<dbReference type="Proteomes" id="UP000636960">
    <property type="component" value="Unassembled WGS sequence"/>
</dbReference>
<dbReference type="CDD" id="cd21109">
    <property type="entry name" value="SPASM"/>
    <property type="match status" value="1"/>
</dbReference>
<dbReference type="PANTHER" id="PTHR11228:SF7">
    <property type="entry name" value="PQQA PEPTIDE CYCLASE"/>
    <property type="match status" value="1"/>
</dbReference>
<comment type="cofactor">
    <cofactor evidence="1">
        <name>[4Fe-4S] cluster</name>
        <dbReference type="ChEBI" id="CHEBI:49883"/>
    </cofactor>
</comment>
<keyword evidence="10" id="KW-1185">Reference proteome</keyword>
<reference evidence="9" key="1">
    <citation type="submission" date="2021-01" db="EMBL/GenBank/DDBJ databases">
        <title>Whole genome shotgun sequence of Actinoplanes rishiriensis NBRC 108556.</title>
        <authorList>
            <person name="Komaki H."/>
            <person name="Tamura T."/>
        </authorList>
    </citation>
    <scope>NUCLEOTIDE SEQUENCE</scope>
    <source>
        <strain evidence="9">NBRC 108556</strain>
    </source>
</reference>
<dbReference type="InterPro" id="IPR023885">
    <property type="entry name" value="4Fe4S-binding_SPASM_dom"/>
</dbReference>
<evidence type="ECO:0000256" key="2">
    <source>
        <dbReference type="ARBA" id="ARBA00022485"/>
    </source>
</evidence>
<dbReference type="InterPro" id="IPR058240">
    <property type="entry name" value="rSAM_sf"/>
</dbReference>